<gene>
    <name evidence="2" type="ORF">XBI1_1570112</name>
</gene>
<dbReference type="AlphaFoldDB" id="A0A077QEU6"/>
<reference evidence="2" key="1">
    <citation type="submission" date="2013-07" db="EMBL/GenBank/DDBJ databases">
        <title>Sub-species coevolution in mutualistic symbiosis.</title>
        <authorList>
            <person name="Murfin K."/>
            <person name="Klassen J."/>
            <person name="Lee M."/>
            <person name="Forst S."/>
            <person name="Stock P."/>
            <person name="Goodrich-Blair H."/>
        </authorList>
    </citation>
    <scope>NUCLEOTIDE SEQUENCE [LARGE SCALE GENOMIC DNA]</scope>
    <source>
        <strain evidence="2">Intermedium</strain>
    </source>
</reference>
<keyword evidence="1" id="KW-0472">Membrane</keyword>
<dbReference type="Proteomes" id="UP000028480">
    <property type="component" value="Unassembled WGS sequence"/>
</dbReference>
<evidence type="ECO:0000313" key="2">
    <source>
        <dbReference type="EMBL" id="CDH31638.1"/>
    </source>
</evidence>
<keyword evidence="1" id="KW-1133">Transmembrane helix</keyword>
<dbReference type="EMBL" id="CBTB010000065">
    <property type="protein sequence ID" value="CDH31638.1"/>
    <property type="molecule type" value="Genomic_DNA"/>
</dbReference>
<sequence length="69" mass="7565">MRIRPLNARIANNALAVAIPITLIITTDLGYAIAFFIVTKNPGPGLITPINKMVQKLIINSWSVLILPR</sequence>
<feature type="transmembrane region" description="Helical" evidence="1">
    <location>
        <begin position="12"/>
        <end position="38"/>
    </location>
</feature>
<protein>
    <submittedName>
        <fullName evidence="2">Uncharacterized protein</fullName>
    </submittedName>
</protein>
<name>A0A077QEU6_XENBV</name>
<evidence type="ECO:0000313" key="3">
    <source>
        <dbReference type="Proteomes" id="UP000028480"/>
    </source>
</evidence>
<dbReference type="HOGENOM" id="CLU_2775025_0_0_6"/>
<evidence type="ECO:0000256" key="1">
    <source>
        <dbReference type="SAM" id="Phobius"/>
    </source>
</evidence>
<accession>A0A077QEU6</accession>
<proteinExistence type="predicted"/>
<keyword evidence="1" id="KW-0812">Transmembrane</keyword>
<comment type="caution">
    <text evidence="2">The sequence shown here is derived from an EMBL/GenBank/DDBJ whole genome shotgun (WGS) entry which is preliminary data.</text>
</comment>
<organism evidence="2 3">
    <name type="scientific">Xenorhabdus bovienii str. Intermedium</name>
    <dbReference type="NCBI Taxonomy" id="1379677"/>
    <lineage>
        <taxon>Bacteria</taxon>
        <taxon>Pseudomonadati</taxon>
        <taxon>Pseudomonadota</taxon>
        <taxon>Gammaproteobacteria</taxon>
        <taxon>Enterobacterales</taxon>
        <taxon>Morganellaceae</taxon>
        <taxon>Xenorhabdus</taxon>
    </lineage>
</organism>